<dbReference type="Pfam" id="PF08560">
    <property type="entry name" value="DUF1757"/>
    <property type="match status" value="1"/>
</dbReference>
<name>A0A5S6R4H3_TRIMR</name>
<dbReference type="AlphaFoldDB" id="A0A5S6R4H3"/>
<organism evidence="1 2">
    <name type="scientific">Trichuris muris</name>
    <name type="common">Mouse whipworm</name>
    <dbReference type="NCBI Taxonomy" id="70415"/>
    <lineage>
        <taxon>Eukaryota</taxon>
        <taxon>Metazoa</taxon>
        <taxon>Ecdysozoa</taxon>
        <taxon>Nematoda</taxon>
        <taxon>Enoplea</taxon>
        <taxon>Dorylaimia</taxon>
        <taxon>Trichinellida</taxon>
        <taxon>Trichuridae</taxon>
        <taxon>Trichuris</taxon>
    </lineage>
</organism>
<dbReference type="STRING" id="70415.A0A5S6R4H3"/>
<sequence length="323" mass="36215">MGPRPGNRCENLRLLLSPHEKHEEKRLAEVEQLTRYHRDEQLALATHTDVGSRNQFGSRRVSPFPLQLWSTCERTLQGHGRTNNYAEAAHRRLRSELGVDHLSIWRFVNGLRTVQAGRDQQFESFLRGDEPPRKRLKYLRADERIRRGTVAINSHRCTIDMSISFLKNFCGFPCSASELREVPRPKLELGISVTFKSIEAGIVVGSLAIPILQLFTGVRDAESFKRGCYKGAVAGGYFACLAGPLCAVACMRMMSDAEIYEQVFRLRSNTTQLVFDRASALSGLVGYLLFGPTGLICGVDLACLGSALSYFLFPDGEKYSQVY</sequence>
<protein>
    <submittedName>
        <fullName evidence="2">Uncharacterized protein</fullName>
    </submittedName>
</protein>
<dbReference type="PANTHER" id="PTHR38636:SF2">
    <property type="entry name" value="TRANSCELLULAR CHAPERONE SIGNALING (X)CROSS TISSUE"/>
    <property type="match status" value="1"/>
</dbReference>
<evidence type="ECO:0000313" key="1">
    <source>
        <dbReference type="Proteomes" id="UP000046395"/>
    </source>
</evidence>
<dbReference type="WBParaSite" id="TMUE_3000014338.1">
    <property type="protein sequence ID" value="TMUE_3000014338.1"/>
    <property type="gene ID" value="WBGene00302184"/>
</dbReference>
<dbReference type="Proteomes" id="UP000046395">
    <property type="component" value="Unassembled WGS sequence"/>
</dbReference>
<proteinExistence type="predicted"/>
<dbReference type="PANTHER" id="PTHR38636">
    <property type="entry name" value="PROTEIN CBG20488"/>
    <property type="match status" value="1"/>
</dbReference>
<accession>A0A5S6R4H3</accession>
<keyword evidence="1" id="KW-1185">Reference proteome</keyword>
<reference evidence="2" key="1">
    <citation type="submission" date="2019-12" db="UniProtKB">
        <authorList>
            <consortium name="WormBaseParasite"/>
        </authorList>
    </citation>
    <scope>IDENTIFICATION</scope>
</reference>
<dbReference type="InterPro" id="IPR013869">
    <property type="entry name" value="DUF1757"/>
</dbReference>
<evidence type="ECO:0000313" key="2">
    <source>
        <dbReference type="WBParaSite" id="TMUE_3000014338.1"/>
    </source>
</evidence>